<feature type="transmembrane region" description="Helical" evidence="8">
    <location>
        <begin position="551"/>
        <end position="572"/>
    </location>
</feature>
<dbReference type="InterPro" id="IPR050545">
    <property type="entry name" value="Mycobact_MmpL"/>
</dbReference>
<keyword evidence="3" id="KW-1003">Cell membrane</keyword>
<evidence type="ECO:0000259" key="9">
    <source>
        <dbReference type="PROSITE" id="PS50156"/>
    </source>
</evidence>
<dbReference type="InterPro" id="IPR000731">
    <property type="entry name" value="SSD"/>
</dbReference>
<accession>A0A6N9UQT6</accession>
<organism evidence="10 11">
    <name type="scientific">Streptomyces coelicoflavus</name>
    <dbReference type="NCBI Taxonomy" id="285562"/>
    <lineage>
        <taxon>Bacteria</taxon>
        <taxon>Bacillati</taxon>
        <taxon>Actinomycetota</taxon>
        <taxon>Actinomycetes</taxon>
        <taxon>Kitasatosporales</taxon>
        <taxon>Streptomycetaceae</taxon>
        <taxon>Streptomyces</taxon>
    </lineage>
</organism>
<evidence type="ECO:0000256" key="3">
    <source>
        <dbReference type="ARBA" id="ARBA00022475"/>
    </source>
</evidence>
<dbReference type="AlphaFoldDB" id="A0A6N9UQT6"/>
<proteinExistence type="inferred from homology"/>
<keyword evidence="5 8" id="KW-1133">Transmembrane helix</keyword>
<dbReference type="Pfam" id="PF03176">
    <property type="entry name" value="MMPL"/>
    <property type="match status" value="2"/>
</dbReference>
<evidence type="ECO:0000256" key="1">
    <source>
        <dbReference type="ARBA" id="ARBA00004651"/>
    </source>
</evidence>
<evidence type="ECO:0000256" key="6">
    <source>
        <dbReference type="ARBA" id="ARBA00023136"/>
    </source>
</evidence>
<feature type="transmembrane region" description="Helical" evidence="8">
    <location>
        <begin position="381"/>
        <end position="401"/>
    </location>
</feature>
<dbReference type="InterPro" id="IPR004869">
    <property type="entry name" value="MMPL_dom"/>
</dbReference>
<feature type="transmembrane region" description="Helical" evidence="8">
    <location>
        <begin position="618"/>
        <end position="648"/>
    </location>
</feature>
<feature type="compositionally biased region" description="Basic and acidic residues" evidence="7">
    <location>
        <begin position="87"/>
        <end position="98"/>
    </location>
</feature>
<dbReference type="GO" id="GO:0005886">
    <property type="term" value="C:plasma membrane"/>
    <property type="evidence" value="ECO:0007669"/>
    <property type="project" value="UniProtKB-SubCell"/>
</dbReference>
<reference evidence="10 11" key="1">
    <citation type="submission" date="2020-01" db="EMBL/GenBank/DDBJ databases">
        <title>Insect and environment-associated Actinomycetes.</title>
        <authorList>
            <person name="Currrie C."/>
            <person name="Chevrette M."/>
            <person name="Carlson C."/>
            <person name="Stubbendieck R."/>
            <person name="Wendt-Pienkowski E."/>
        </authorList>
    </citation>
    <scope>NUCLEOTIDE SEQUENCE [LARGE SCALE GENOMIC DNA]</scope>
    <source>
        <strain evidence="10 11">SID14172</strain>
    </source>
</reference>
<evidence type="ECO:0000313" key="10">
    <source>
        <dbReference type="EMBL" id="NEB18906.1"/>
    </source>
</evidence>
<keyword evidence="4 8" id="KW-0812">Transmembrane</keyword>
<name>A0A6N9UQT6_9ACTN</name>
<keyword evidence="6 8" id="KW-0472">Membrane</keyword>
<feature type="transmembrane region" description="Helical" evidence="8">
    <location>
        <begin position="660"/>
        <end position="683"/>
    </location>
</feature>
<feature type="domain" description="SSD" evidence="9">
    <location>
        <begin position="213"/>
        <end position="345"/>
    </location>
</feature>
<dbReference type="PANTHER" id="PTHR33406">
    <property type="entry name" value="MEMBRANE PROTEIN MJ1562-RELATED"/>
    <property type="match status" value="1"/>
</dbReference>
<dbReference type="RefSeq" id="WP_164141204.1">
    <property type="nucleotide sequence ID" value="NZ_JAAGMB010000469.1"/>
</dbReference>
<gene>
    <name evidence="10" type="ORF">G3I46_20755</name>
</gene>
<dbReference type="PANTHER" id="PTHR33406:SF6">
    <property type="entry name" value="MEMBRANE PROTEIN YDGH-RELATED"/>
    <property type="match status" value="1"/>
</dbReference>
<feature type="region of interest" description="Disordered" evidence="7">
    <location>
        <begin position="696"/>
        <end position="735"/>
    </location>
</feature>
<feature type="transmembrane region" description="Helical" evidence="8">
    <location>
        <begin position="324"/>
        <end position="346"/>
    </location>
</feature>
<evidence type="ECO:0000256" key="7">
    <source>
        <dbReference type="SAM" id="MobiDB-lite"/>
    </source>
</evidence>
<feature type="transmembrane region" description="Helical" evidence="8">
    <location>
        <begin position="294"/>
        <end position="312"/>
    </location>
</feature>
<evidence type="ECO:0000256" key="2">
    <source>
        <dbReference type="ARBA" id="ARBA00010157"/>
    </source>
</evidence>
<feature type="transmembrane region" description="Helical" evidence="8">
    <location>
        <begin position="215"/>
        <end position="236"/>
    </location>
</feature>
<comment type="similarity">
    <text evidence="2">Belongs to the resistance-nodulation-cell division (RND) (TC 2.A.6) family. MmpL subfamily.</text>
</comment>
<feature type="transmembrane region" description="Helical" evidence="8">
    <location>
        <begin position="192"/>
        <end position="208"/>
    </location>
</feature>
<evidence type="ECO:0000256" key="4">
    <source>
        <dbReference type="ARBA" id="ARBA00022692"/>
    </source>
</evidence>
<comment type="subcellular location">
    <subcellularLocation>
        <location evidence="1">Cell membrane</location>
        <topology evidence="1">Multi-pass membrane protein</topology>
    </subcellularLocation>
</comment>
<evidence type="ECO:0000256" key="8">
    <source>
        <dbReference type="SAM" id="Phobius"/>
    </source>
</evidence>
<comment type="caution">
    <text evidence="10">The sequence shown here is derived from an EMBL/GenBank/DDBJ whole genome shotgun (WGS) entry which is preliminary data.</text>
</comment>
<sequence length="735" mass="76416">MDMGKLVAIPAGRRSKWAVIGAWLILAFFAVSLAGKMGDVQRDSPVDFLPASAESTRVIELEDELPGTATTTVLVVYERGSGITDADRAAAGKHHEAVTRAYPEDAGGQGGDEEGEERPEGSDGPPLMESADGKALLFPVDVDLTKTEEAEAVVDIRDLVADAPAGLTVKVTGPAALNADLDEVFDGIDSKLLLATVGVVALLLILTYRSPTLWLVPLIAVSSGAVLAMATVYLLANDFGLTVSTQSGSIMTVLIFGAGTDYALLLVSRYREELRRYADPHDAMAAALRGSGPAILASAGTVVGGLLCLLAADLNSNRGLGPVGAVGILASLLAMLTLFPAILTALGRKVFWPFVPEVGALGSETRGIWSRVGQFVSRRTVAAGGGVLLLLGVLSLGLIGISPNLAEEDSFTSKPDSVAGFQLLGEHYPEQAGQPLTVMTRADRVDEVLEAARETPGIARAEAARAGTEWASVEAFPRDRAQTAGERATIERLRDRLHRVEGADALVGGASAEKMDEANTTADDRVVVIPLVLIVVGLILGVLLRSVVAPLLLMGTVLLTYLAALGTTNVVFKAFGVDEVDPNLPLTTFVFLVALGVDYSIFLAHRVREEAKRVGTRLGLLSALSATGGVIASAGVVLAATFGVLAAMPSVPMVQIGFSVAFGVLLATFVVQPVLVAAAMTLLDHRTWWPDRSFTAGAGQPLPGTPDGTGVPYPAVPAPDGPPRGGSEVDSVPKG</sequence>
<dbReference type="Proteomes" id="UP000469545">
    <property type="component" value="Unassembled WGS sequence"/>
</dbReference>
<feature type="transmembrane region" description="Helical" evidence="8">
    <location>
        <begin position="248"/>
        <end position="267"/>
    </location>
</feature>
<feature type="transmembrane region" description="Helical" evidence="8">
    <location>
        <begin position="584"/>
        <end position="606"/>
    </location>
</feature>
<dbReference type="SUPFAM" id="SSF82866">
    <property type="entry name" value="Multidrug efflux transporter AcrB transmembrane domain"/>
    <property type="match status" value="2"/>
</dbReference>
<feature type="transmembrane region" description="Helical" evidence="8">
    <location>
        <begin position="526"/>
        <end position="544"/>
    </location>
</feature>
<evidence type="ECO:0000313" key="11">
    <source>
        <dbReference type="Proteomes" id="UP000469545"/>
    </source>
</evidence>
<dbReference type="EMBL" id="JAAGMB010000469">
    <property type="protein sequence ID" value="NEB18906.1"/>
    <property type="molecule type" value="Genomic_DNA"/>
</dbReference>
<protein>
    <submittedName>
        <fullName evidence="10">MMPL family transporter</fullName>
    </submittedName>
</protein>
<dbReference type="Gene3D" id="1.20.1640.10">
    <property type="entry name" value="Multidrug efflux transporter AcrB transmembrane domain"/>
    <property type="match status" value="2"/>
</dbReference>
<keyword evidence="11" id="KW-1185">Reference proteome</keyword>
<feature type="domain" description="SSD" evidence="9">
    <location>
        <begin position="558"/>
        <end position="682"/>
    </location>
</feature>
<feature type="region of interest" description="Disordered" evidence="7">
    <location>
        <begin position="87"/>
        <end position="130"/>
    </location>
</feature>
<evidence type="ECO:0000256" key="5">
    <source>
        <dbReference type="ARBA" id="ARBA00022989"/>
    </source>
</evidence>
<dbReference type="PROSITE" id="PS50156">
    <property type="entry name" value="SSD"/>
    <property type="match status" value="2"/>
</dbReference>